<reference evidence="2" key="1">
    <citation type="journal article" date="2022" name="Nat. Commun.">
        <title>Chromosome evolution and the genetic basis of agronomically important traits in greater yam.</title>
        <authorList>
            <person name="Bredeson J.V."/>
            <person name="Lyons J.B."/>
            <person name="Oniyinde I.O."/>
            <person name="Okereke N.R."/>
            <person name="Kolade O."/>
            <person name="Nnabue I."/>
            <person name="Nwadili C.O."/>
            <person name="Hribova E."/>
            <person name="Parker M."/>
            <person name="Nwogha J."/>
            <person name="Shu S."/>
            <person name="Carlson J."/>
            <person name="Kariba R."/>
            <person name="Muthemba S."/>
            <person name="Knop K."/>
            <person name="Barton G.J."/>
            <person name="Sherwood A.V."/>
            <person name="Lopez-Montes A."/>
            <person name="Asiedu R."/>
            <person name="Jamnadass R."/>
            <person name="Muchugi A."/>
            <person name="Goodstein D."/>
            <person name="Egesi C.N."/>
            <person name="Featherston J."/>
            <person name="Asfaw A."/>
            <person name="Simpson G.G."/>
            <person name="Dolezel J."/>
            <person name="Hendre P.S."/>
            <person name="Van Deynze A."/>
            <person name="Kumar P.L."/>
            <person name="Obidiegwu J.E."/>
            <person name="Bhattacharjee R."/>
            <person name="Rokhsar D.S."/>
        </authorList>
    </citation>
    <scope>NUCLEOTIDE SEQUENCE [LARGE SCALE GENOMIC DNA]</scope>
    <source>
        <strain evidence="2">cv. TDa95/00328</strain>
    </source>
</reference>
<evidence type="ECO:0000313" key="1">
    <source>
        <dbReference type="EMBL" id="KAH7669716.1"/>
    </source>
</evidence>
<gene>
    <name evidence="1" type="ORF">IHE45_11G096600</name>
</gene>
<accession>A0ACB7V8M3</accession>
<organism evidence="1 2">
    <name type="scientific">Dioscorea alata</name>
    <name type="common">Purple yam</name>
    <dbReference type="NCBI Taxonomy" id="55571"/>
    <lineage>
        <taxon>Eukaryota</taxon>
        <taxon>Viridiplantae</taxon>
        <taxon>Streptophyta</taxon>
        <taxon>Embryophyta</taxon>
        <taxon>Tracheophyta</taxon>
        <taxon>Spermatophyta</taxon>
        <taxon>Magnoliopsida</taxon>
        <taxon>Liliopsida</taxon>
        <taxon>Dioscoreales</taxon>
        <taxon>Dioscoreaceae</taxon>
        <taxon>Dioscorea</taxon>
    </lineage>
</organism>
<protein>
    <submittedName>
        <fullName evidence="1">Hsp90 co-chaperone CNS1 (Contains TPR repeats) domain-containing protein</fullName>
    </submittedName>
</protein>
<name>A0ACB7V8M3_DIOAL</name>
<evidence type="ECO:0000313" key="2">
    <source>
        <dbReference type="Proteomes" id="UP000827976"/>
    </source>
</evidence>
<dbReference type="Proteomes" id="UP000827976">
    <property type="component" value="Chromosome 11"/>
</dbReference>
<keyword evidence="2" id="KW-1185">Reference proteome</keyword>
<dbReference type="EMBL" id="CM037021">
    <property type="protein sequence ID" value="KAH7669716.1"/>
    <property type="molecule type" value="Genomic_DNA"/>
</dbReference>
<sequence length="360" mass="40352">MALWMEQGSEPATESEQADLAAIAAIKESAAVELKEKGNKFVKLGKKHYPDAIDCYTKALSQKALSDSEHSVLYANRAHVNLLLGNHRRALEDAQEAIKLSATNVKAFYRAAKAAFFLGLLVEAASYCQRGLELNPENEELKKLFLQVNARKEELEKHNACVSKVVSEAKELASVIEKRGYKLGKPMYRELIGSKKPILDKSGILHWPVVLLYAEVMSSDLVEDFCETDVFATHLDLMFSEDSPPLEWDEKHAYTRNAVELYYQAGSGPLMSKKEILRHLLEGTVASSEALCEDDDDAEQARHTRISPSSGKWIKVNEKKTLHNVLEQPDYVIPGIPVFFVVSNRSNFYKDFTSGKWSSP</sequence>
<proteinExistence type="predicted"/>
<comment type="caution">
    <text evidence="1">The sequence shown here is derived from an EMBL/GenBank/DDBJ whole genome shotgun (WGS) entry which is preliminary data.</text>
</comment>